<dbReference type="GO" id="GO:0005634">
    <property type="term" value="C:nucleus"/>
    <property type="evidence" value="ECO:0000318"/>
    <property type="project" value="GO_Central"/>
</dbReference>
<keyword evidence="2" id="KW-0378">Hydrolase</keyword>
<dbReference type="Pfam" id="PF03159">
    <property type="entry name" value="XRN_N"/>
    <property type="match status" value="1"/>
</dbReference>
<gene>
    <name evidence="6" type="ORF">LSAT_V11C300151890</name>
</gene>
<protein>
    <submittedName>
        <fullName evidence="6">Uncharacterized protein</fullName>
    </submittedName>
</protein>
<dbReference type="Gene3D" id="3.40.50.12390">
    <property type="match status" value="2"/>
</dbReference>
<keyword evidence="1" id="KW-0540">Nuclease</keyword>
<name>A0A9R1W379_LACSA</name>
<dbReference type="Proteomes" id="UP000235145">
    <property type="component" value="Unassembled WGS sequence"/>
</dbReference>
<evidence type="ECO:0000256" key="1">
    <source>
        <dbReference type="ARBA" id="ARBA00022722"/>
    </source>
</evidence>
<dbReference type="GO" id="GO:0003723">
    <property type="term" value="F:RNA binding"/>
    <property type="evidence" value="ECO:0000318"/>
    <property type="project" value="GO_Central"/>
</dbReference>
<comment type="caution">
    <text evidence="6">The sequence shown here is derived from an EMBL/GenBank/DDBJ whole genome shotgun (WGS) entry which is preliminary data.</text>
</comment>
<evidence type="ECO:0000313" key="6">
    <source>
        <dbReference type="EMBL" id="KAJ0217576.1"/>
    </source>
</evidence>
<sequence length="551" mass="64175">MKQEEMGVKSFYRWLANKYPKIVVNTVEKTDEQDGTLANPNGLEFDNLYLDMNGIIHTCFQREHEDVLSKHLNTPASYEDVFSNIFEYIDSVMMIVRPRKLLYLAIDADGVAPRAKMNQQRTRRFRNSKDHETLRKEEDRLRTQYEIEGRDVLPQQESEMSDSSIITPDTTFMFELSKQLQTYVNLRISKNDAWKHLKVILSDENAPGEGEHKIRSFIRLQRTCPGYNPNTRHVFYGQDTDLIMLALATHEVHFSILREGLAFLLVKLCLFNVFAEGNSRTSHSSVSLPAGKPKSLVKKPHQFVHVWILREYINLDLRTKNVPENFEYDIERLIDDFIFLCFFGGNDFLPPMPTLEILEGAIDLLIHVYKQEFKNLGGYLVNTEKVGDEKGGYIKQKRVEKFILAVGAYEDQIFEKRSAIFHKSKLRYMLSEVKDKSGKGEDNLFSVTRSGHNHSEKSTDHDVQMAENTKALKEQLKSYMREISDNFRNGLLSDMVKLGTPGWRKRYYKYKFSAETKVDMENTRKEAVEKYTEGLCWVLLYYFSGVASWTW</sequence>
<evidence type="ECO:0000256" key="3">
    <source>
        <dbReference type="ARBA" id="ARBA00022839"/>
    </source>
</evidence>
<dbReference type="PANTHER" id="PTHR12341">
    <property type="entry name" value="5'-&gt;3' EXORIBONUCLEASE"/>
    <property type="match status" value="1"/>
</dbReference>
<keyword evidence="3" id="KW-0269">Exonuclease</keyword>
<keyword evidence="7" id="KW-1185">Reference proteome</keyword>
<dbReference type="Pfam" id="PF17846">
    <property type="entry name" value="XRN_M"/>
    <property type="match status" value="1"/>
</dbReference>
<dbReference type="CDD" id="cd18673">
    <property type="entry name" value="PIN_XRN1-2-like"/>
    <property type="match status" value="1"/>
</dbReference>
<reference evidence="6 7" key="1">
    <citation type="journal article" date="2017" name="Nat. Commun.">
        <title>Genome assembly with in vitro proximity ligation data and whole-genome triplication in lettuce.</title>
        <authorList>
            <person name="Reyes-Chin-Wo S."/>
            <person name="Wang Z."/>
            <person name="Yang X."/>
            <person name="Kozik A."/>
            <person name="Arikit S."/>
            <person name="Song C."/>
            <person name="Xia L."/>
            <person name="Froenicke L."/>
            <person name="Lavelle D.O."/>
            <person name="Truco M.J."/>
            <person name="Xia R."/>
            <person name="Zhu S."/>
            <person name="Xu C."/>
            <person name="Xu H."/>
            <person name="Xu X."/>
            <person name="Cox K."/>
            <person name="Korf I."/>
            <person name="Meyers B.C."/>
            <person name="Michelmore R.W."/>
        </authorList>
    </citation>
    <scope>NUCLEOTIDE SEQUENCE [LARGE SCALE GENOMIC DNA]</scope>
    <source>
        <strain evidence="7">cv. Salinas</strain>
        <tissue evidence="6">Seedlings</tissue>
    </source>
</reference>
<evidence type="ECO:0000256" key="2">
    <source>
        <dbReference type="ARBA" id="ARBA00022801"/>
    </source>
</evidence>
<organism evidence="6 7">
    <name type="scientific">Lactuca sativa</name>
    <name type="common">Garden lettuce</name>
    <dbReference type="NCBI Taxonomy" id="4236"/>
    <lineage>
        <taxon>Eukaryota</taxon>
        <taxon>Viridiplantae</taxon>
        <taxon>Streptophyta</taxon>
        <taxon>Embryophyta</taxon>
        <taxon>Tracheophyta</taxon>
        <taxon>Spermatophyta</taxon>
        <taxon>Magnoliopsida</taxon>
        <taxon>eudicotyledons</taxon>
        <taxon>Gunneridae</taxon>
        <taxon>Pentapetalae</taxon>
        <taxon>asterids</taxon>
        <taxon>campanulids</taxon>
        <taxon>Asterales</taxon>
        <taxon>Asteraceae</taxon>
        <taxon>Cichorioideae</taxon>
        <taxon>Cichorieae</taxon>
        <taxon>Lactucinae</taxon>
        <taxon>Lactuca</taxon>
    </lineage>
</organism>
<dbReference type="InterPro" id="IPR027073">
    <property type="entry name" value="5_3_exoribonuclease"/>
</dbReference>
<dbReference type="EMBL" id="NBSK02000003">
    <property type="protein sequence ID" value="KAJ0217576.1"/>
    <property type="molecule type" value="Genomic_DNA"/>
</dbReference>
<evidence type="ECO:0000259" key="4">
    <source>
        <dbReference type="Pfam" id="PF03159"/>
    </source>
</evidence>
<dbReference type="AlphaFoldDB" id="A0A9R1W379"/>
<dbReference type="PANTHER" id="PTHR12341:SF62">
    <property type="entry name" value="5'-3' EXORIBONUCLEASE 3-LIKE"/>
    <property type="match status" value="1"/>
</dbReference>
<evidence type="ECO:0000259" key="5">
    <source>
        <dbReference type="Pfam" id="PF17846"/>
    </source>
</evidence>
<accession>A0A9R1W379</accession>
<dbReference type="GO" id="GO:0000956">
    <property type="term" value="P:nuclear-transcribed mRNA catabolic process"/>
    <property type="evidence" value="ECO:0000318"/>
    <property type="project" value="GO_Central"/>
</dbReference>
<dbReference type="GO" id="GO:0004534">
    <property type="term" value="F:5'-3' RNA exonuclease activity"/>
    <property type="evidence" value="ECO:0000318"/>
    <property type="project" value="GO_Central"/>
</dbReference>
<proteinExistence type="predicted"/>
<feature type="domain" description="Xrn1 N-terminal" evidence="4">
    <location>
        <begin position="6"/>
        <end position="259"/>
    </location>
</feature>
<dbReference type="InterPro" id="IPR041412">
    <property type="entry name" value="Xrn1_helical"/>
</dbReference>
<evidence type="ECO:0000313" key="7">
    <source>
        <dbReference type="Proteomes" id="UP000235145"/>
    </source>
</evidence>
<feature type="domain" description="Xrn1 helical" evidence="5">
    <location>
        <begin position="328"/>
        <end position="551"/>
    </location>
</feature>
<dbReference type="InterPro" id="IPR004859">
    <property type="entry name" value="Xrn1_N"/>
</dbReference>